<sequence>MLPQRGARPALCATWAGVSRALSLHYHLATATGIMTDRNKLNAHVEITAWPWTRQCFLSKARPNRPGRNRSVQGFWRLPTDLARGSQTPSSSPCWQH</sequence>
<accession>A0A6B0UG07</accession>
<name>A0A6B0UG07_IXORI</name>
<evidence type="ECO:0000313" key="2">
    <source>
        <dbReference type="EMBL" id="MXU87616.1"/>
    </source>
</evidence>
<evidence type="ECO:0000256" key="1">
    <source>
        <dbReference type="SAM" id="MobiDB-lite"/>
    </source>
</evidence>
<organism evidence="2">
    <name type="scientific">Ixodes ricinus</name>
    <name type="common">Common tick</name>
    <name type="synonym">Acarus ricinus</name>
    <dbReference type="NCBI Taxonomy" id="34613"/>
    <lineage>
        <taxon>Eukaryota</taxon>
        <taxon>Metazoa</taxon>
        <taxon>Ecdysozoa</taxon>
        <taxon>Arthropoda</taxon>
        <taxon>Chelicerata</taxon>
        <taxon>Arachnida</taxon>
        <taxon>Acari</taxon>
        <taxon>Parasitiformes</taxon>
        <taxon>Ixodida</taxon>
        <taxon>Ixodoidea</taxon>
        <taxon>Ixodidae</taxon>
        <taxon>Ixodinae</taxon>
        <taxon>Ixodes</taxon>
    </lineage>
</organism>
<reference evidence="2" key="1">
    <citation type="submission" date="2019-12" db="EMBL/GenBank/DDBJ databases">
        <title>An insight into the sialome of adult female Ixodes ricinus ticks feeding for 6 days.</title>
        <authorList>
            <person name="Perner J."/>
            <person name="Ribeiro J.M.C."/>
        </authorList>
    </citation>
    <scope>NUCLEOTIDE SEQUENCE</scope>
    <source>
        <strain evidence="2">Semi-engorged</strain>
        <tissue evidence="2">Salivary glands</tissue>
    </source>
</reference>
<dbReference type="AlphaFoldDB" id="A0A6B0UG07"/>
<feature type="compositionally biased region" description="Polar residues" evidence="1">
    <location>
        <begin position="85"/>
        <end position="97"/>
    </location>
</feature>
<feature type="region of interest" description="Disordered" evidence="1">
    <location>
        <begin position="63"/>
        <end position="97"/>
    </location>
</feature>
<proteinExistence type="predicted"/>
<protein>
    <submittedName>
        <fullName evidence="2">Putative secreted protein</fullName>
    </submittedName>
</protein>
<dbReference type="EMBL" id="GIFC01005533">
    <property type="protein sequence ID" value="MXU87616.1"/>
    <property type="molecule type" value="Transcribed_RNA"/>
</dbReference>